<dbReference type="Pfam" id="PF08543">
    <property type="entry name" value="Phos_pyr_kin"/>
    <property type="match status" value="1"/>
</dbReference>
<dbReference type="EMBL" id="LT598453">
    <property type="protein sequence ID" value="SCV03768.1"/>
    <property type="molecule type" value="Genomic_DNA"/>
</dbReference>
<dbReference type="Gene3D" id="3.40.1190.20">
    <property type="match status" value="1"/>
</dbReference>
<feature type="domain" description="Pyridoxamine kinase/Phosphomethylpyrimidine kinase" evidence="3">
    <location>
        <begin position="36"/>
        <end position="290"/>
    </location>
</feature>
<dbReference type="InterPro" id="IPR013749">
    <property type="entry name" value="PM/HMP-P_kinase-1"/>
</dbReference>
<dbReference type="SUPFAM" id="SSF48613">
    <property type="entry name" value="Heme oxygenase-like"/>
    <property type="match status" value="1"/>
</dbReference>
<dbReference type="AlphaFoldDB" id="A0A1G4KGY2"/>
<evidence type="ECO:0000313" key="5">
    <source>
        <dbReference type="Proteomes" id="UP000189911"/>
    </source>
</evidence>
<dbReference type="CDD" id="cd01169">
    <property type="entry name" value="HMPP_kinase"/>
    <property type="match status" value="1"/>
</dbReference>
<feature type="domain" description="Thiaminase-2/PQQC" evidence="2">
    <location>
        <begin position="370"/>
        <end position="577"/>
    </location>
</feature>
<dbReference type="PANTHER" id="PTHR20858">
    <property type="entry name" value="PHOSPHOMETHYLPYRIMIDINE KINASE"/>
    <property type="match status" value="1"/>
</dbReference>
<keyword evidence="5" id="KW-1185">Reference proteome</keyword>
<dbReference type="FunFam" id="1.20.910.10:FF:000003">
    <property type="entry name" value="Hydroxymethylpyrimidine/phosphomethylpyrimidine kinase THI20"/>
    <property type="match status" value="1"/>
</dbReference>
<proteinExistence type="predicted"/>
<name>A0A1G4KGY2_9SACH</name>
<feature type="compositionally biased region" description="Low complexity" evidence="1">
    <location>
        <begin position="339"/>
        <end position="350"/>
    </location>
</feature>
<reference evidence="5" key="1">
    <citation type="submission" date="2016-03" db="EMBL/GenBank/DDBJ databases">
        <authorList>
            <person name="Devillers Hugo."/>
        </authorList>
    </citation>
    <scope>NUCLEOTIDE SEQUENCE [LARGE SCALE GENOMIC DNA]</scope>
</reference>
<evidence type="ECO:0000313" key="4">
    <source>
        <dbReference type="EMBL" id="SCV03768.1"/>
    </source>
</evidence>
<dbReference type="Gene3D" id="1.20.910.10">
    <property type="entry name" value="Heme oxygenase-like"/>
    <property type="match status" value="1"/>
</dbReference>
<protein>
    <submittedName>
        <fullName evidence="4">LANO_0G06128g1_1</fullName>
    </submittedName>
</protein>
<dbReference type="GO" id="GO:0008902">
    <property type="term" value="F:hydroxymethylpyrimidine kinase activity"/>
    <property type="evidence" value="ECO:0007669"/>
    <property type="project" value="TreeGrafter"/>
</dbReference>
<dbReference type="GO" id="GO:0050334">
    <property type="term" value="F:thiaminase activity"/>
    <property type="evidence" value="ECO:0007669"/>
    <property type="project" value="InterPro"/>
</dbReference>
<sequence length="583" mass="64472">MSSIPRQQVLVNTAPPYVALRPNEKLATVMTVATSDASGGAGIEADLKTFTAHKCYGMTCLAALTAQTPQGVYSIHEVPKEHFELALKCNLRDMQVDAIKTGMLTQNAVDVMQDVLGAMAPQDRPPMVVDPVLVASSGASLVSDDSVIQGIKKLALLATLLTPNVHEASRLLGMSEEELNLTSVERQILIAQKLQKATGCPNILLKGGHAPWTDAKGNQYVTDVLYTKNGKCVVYQSERCDSEDTHGTGCTLGSAIASNLAHGETLEHAIYGAIQYVHNAIQVGCTVVKPHVKGNGPINHVYAIKMPLQEMVKDMCYSAHALAINDDEDVEDEAEMARSKSSSSRSSSASSLVSQIRDSGHFFEYLISDPRVKPYWDSYTKHEFVRRVADGSLEREKFKYFLEQDYAYLDNYAQVHCIAASKAPTSDDFDKSVQIVTSIKTEMSKHREKMAKHFGIQDMKHFDDIKMGSALKNYARFFDDVTKHGTWVHICAALSPCLMGYGCALSEVKDKITVGQDDIYYSWCQDYLAPWYVDAMQEGLVLLDRVCQMTDDWDALCEIYATVCKLETEFWDAALDYDANTQE</sequence>
<dbReference type="PANTHER" id="PTHR20858:SF17">
    <property type="entry name" value="HYDROXYMETHYLPYRIMIDINE_PHOSPHOMETHYLPYRIMIDINE KINASE THI20-RELATED"/>
    <property type="match status" value="1"/>
</dbReference>
<evidence type="ECO:0000256" key="1">
    <source>
        <dbReference type="SAM" id="MobiDB-lite"/>
    </source>
</evidence>
<feature type="region of interest" description="Disordered" evidence="1">
    <location>
        <begin position="328"/>
        <end position="350"/>
    </location>
</feature>
<dbReference type="NCBIfam" id="TIGR00097">
    <property type="entry name" value="HMP-P_kinase"/>
    <property type="match status" value="1"/>
</dbReference>
<dbReference type="InterPro" id="IPR004305">
    <property type="entry name" value="Thiaminase-2/PQQC"/>
</dbReference>
<dbReference type="Pfam" id="PF03070">
    <property type="entry name" value="TENA_THI-4"/>
    <property type="match status" value="1"/>
</dbReference>
<dbReference type="Proteomes" id="UP000189911">
    <property type="component" value="Chromosome G"/>
</dbReference>
<organism evidence="4 5">
    <name type="scientific">Lachancea nothofagi CBS 11611</name>
    <dbReference type="NCBI Taxonomy" id="1266666"/>
    <lineage>
        <taxon>Eukaryota</taxon>
        <taxon>Fungi</taxon>
        <taxon>Dikarya</taxon>
        <taxon>Ascomycota</taxon>
        <taxon>Saccharomycotina</taxon>
        <taxon>Saccharomycetes</taxon>
        <taxon>Saccharomycetales</taxon>
        <taxon>Saccharomycetaceae</taxon>
        <taxon>Lachancea</taxon>
    </lineage>
</organism>
<accession>A0A1G4KGY2</accession>
<dbReference type="GO" id="GO:0009228">
    <property type="term" value="P:thiamine biosynthetic process"/>
    <property type="evidence" value="ECO:0007669"/>
    <property type="project" value="InterPro"/>
</dbReference>
<evidence type="ECO:0000259" key="2">
    <source>
        <dbReference type="Pfam" id="PF03070"/>
    </source>
</evidence>
<dbReference type="InterPro" id="IPR016084">
    <property type="entry name" value="Haem_Oase-like_multi-hlx"/>
</dbReference>
<dbReference type="SUPFAM" id="SSF53613">
    <property type="entry name" value="Ribokinase-like"/>
    <property type="match status" value="1"/>
</dbReference>
<dbReference type="GO" id="GO:0005829">
    <property type="term" value="C:cytosol"/>
    <property type="evidence" value="ECO:0007669"/>
    <property type="project" value="TreeGrafter"/>
</dbReference>
<dbReference type="NCBIfam" id="TIGR04306">
    <property type="entry name" value="salvage_TenA"/>
    <property type="match status" value="1"/>
</dbReference>
<dbReference type="InterPro" id="IPR029056">
    <property type="entry name" value="Ribokinase-like"/>
</dbReference>
<dbReference type="OrthoDB" id="10028886at2759"/>
<gene>
    <name evidence="4" type="ORF">LANO_0G06128G</name>
</gene>
<evidence type="ECO:0000259" key="3">
    <source>
        <dbReference type="Pfam" id="PF08543"/>
    </source>
</evidence>
<dbReference type="InterPro" id="IPR004399">
    <property type="entry name" value="HMP/HMP-P_kinase_dom"/>
</dbReference>
<dbReference type="CDD" id="cd19367">
    <property type="entry name" value="TenA_C_ScTHI20-like"/>
    <property type="match status" value="1"/>
</dbReference>
<dbReference type="InterPro" id="IPR027574">
    <property type="entry name" value="Thiaminase_II"/>
</dbReference>
<dbReference type="GO" id="GO:0008972">
    <property type="term" value="F:phosphomethylpyrimidine kinase activity"/>
    <property type="evidence" value="ECO:0007669"/>
    <property type="project" value="InterPro"/>
</dbReference>